<keyword evidence="3" id="KW-0255">Endonuclease</keyword>
<keyword evidence="3" id="KW-0540">Nuclease</keyword>
<name>A0A2M6YV52_9BACT</name>
<dbReference type="InterPro" id="IPR035901">
    <property type="entry name" value="GIY-YIG_endonuc_sf"/>
</dbReference>
<dbReference type="EMBL" id="PEWY01000029">
    <property type="protein sequence ID" value="PIU37397.1"/>
    <property type="molecule type" value="Genomic_DNA"/>
</dbReference>
<proteinExistence type="inferred from homology"/>
<gene>
    <name evidence="3" type="ORF">COT02_01090</name>
</gene>
<feature type="domain" description="GIY-YIG" evidence="2">
    <location>
        <begin position="1"/>
        <end position="81"/>
    </location>
</feature>
<dbReference type="Proteomes" id="UP000230184">
    <property type="component" value="Unassembled WGS sequence"/>
</dbReference>
<accession>A0A2M6YV52</accession>
<evidence type="ECO:0000259" key="2">
    <source>
        <dbReference type="PROSITE" id="PS50164"/>
    </source>
</evidence>
<dbReference type="Pfam" id="PF01541">
    <property type="entry name" value="GIY-YIG"/>
    <property type="match status" value="1"/>
</dbReference>
<evidence type="ECO:0000313" key="4">
    <source>
        <dbReference type="Proteomes" id="UP000230184"/>
    </source>
</evidence>
<dbReference type="InterPro" id="IPR000305">
    <property type="entry name" value="GIY-YIG_endonuc"/>
</dbReference>
<comment type="caution">
    <text evidence="3">The sequence shown here is derived from an EMBL/GenBank/DDBJ whole genome shotgun (WGS) entry which is preliminary data.</text>
</comment>
<organism evidence="3 4">
    <name type="scientific">Candidatus Roizmanbacteria bacterium CG07_land_8_20_14_0_80_34_15</name>
    <dbReference type="NCBI Taxonomy" id="1974849"/>
    <lineage>
        <taxon>Bacteria</taxon>
        <taxon>Candidatus Roizmaniibacteriota</taxon>
    </lineage>
</organism>
<reference evidence="4" key="1">
    <citation type="submission" date="2017-09" db="EMBL/GenBank/DDBJ databases">
        <title>Depth-based differentiation of microbial function through sediment-hosted aquifers and enrichment of novel symbionts in the deep terrestrial subsurface.</title>
        <authorList>
            <person name="Probst A.J."/>
            <person name="Ladd B."/>
            <person name="Jarett J.K."/>
            <person name="Geller-Mcgrath D.E."/>
            <person name="Sieber C.M.K."/>
            <person name="Emerson J.B."/>
            <person name="Anantharaman K."/>
            <person name="Thomas B.C."/>
            <person name="Malmstrom R."/>
            <person name="Stieglmeier M."/>
            <person name="Klingl A."/>
            <person name="Woyke T."/>
            <person name="Ryan C.M."/>
            <person name="Banfield J.F."/>
        </authorList>
    </citation>
    <scope>NUCLEOTIDE SEQUENCE [LARGE SCALE GENOMIC DNA]</scope>
</reference>
<evidence type="ECO:0000313" key="3">
    <source>
        <dbReference type="EMBL" id="PIU37397.1"/>
    </source>
</evidence>
<keyword evidence="3" id="KW-0378">Hydrolase</keyword>
<protein>
    <submittedName>
        <fullName evidence="3">Endonuclease</fullName>
    </submittedName>
</protein>
<dbReference type="PROSITE" id="PS50164">
    <property type="entry name" value="GIY_YIG"/>
    <property type="match status" value="1"/>
</dbReference>
<dbReference type="InterPro" id="IPR050190">
    <property type="entry name" value="UPF0213_domain"/>
</dbReference>
<dbReference type="CDD" id="cd10449">
    <property type="entry name" value="GIY-YIG_SLX1_like"/>
    <property type="match status" value="1"/>
</dbReference>
<sequence>MIFYVYIIKSSKTNKYYIGYTNNLERRLFEHNHNNTQSLKNKGPFILIYKEQFINKLDATKRERQIKSYKGGNEFKKLLNI</sequence>
<dbReference type="GO" id="GO:0004519">
    <property type="term" value="F:endonuclease activity"/>
    <property type="evidence" value="ECO:0007669"/>
    <property type="project" value="UniProtKB-KW"/>
</dbReference>
<dbReference type="PANTHER" id="PTHR34477">
    <property type="entry name" value="UPF0213 PROTEIN YHBQ"/>
    <property type="match status" value="1"/>
</dbReference>
<dbReference type="Gene3D" id="3.40.1440.10">
    <property type="entry name" value="GIY-YIG endonuclease"/>
    <property type="match status" value="1"/>
</dbReference>
<comment type="similarity">
    <text evidence="1">Belongs to the UPF0213 family.</text>
</comment>
<dbReference type="AlphaFoldDB" id="A0A2M6YV52"/>
<evidence type="ECO:0000256" key="1">
    <source>
        <dbReference type="ARBA" id="ARBA00007435"/>
    </source>
</evidence>
<dbReference type="SUPFAM" id="SSF82771">
    <property type="entry name" value="GIY-YIG endonuclease"/>
    <property type="match status" value="1"/>
</dbReference>
<dbReference type="PANTHER" id="PTHR34477:SF1">
    <property type="entry name" value="UPF0213 PROTEIN YHBQ"/>
    <property type="match status" value="1"/>
</dbReference>